<evidence type="ECO:0000313" key="6">
    <source>
        <dbReference type="Proteomes" id="UP000078559"/>
    </source>
</evidence>
<dbReference type="PANTHER" id="PTHR12903">
    <property type="entry name" value="MITOCHONDRIAL RIBOSOMAL PROTEIN L24"/>
    <property type="match status" value="1"/>
</dbReference>
<dbReference type="EMBL" id="CM003108">
    <property type="protein sequence ID" value="KUI73789.1"/>
    <property type="molecule type" value="Genomic_DNA"/>
</dbReference>
<evidence type="ECO:0000313" key="5">
    <source>
        <dbReference type="EMBL" id="KUI73789.1"/>
    </source>
</evidence>
<feature type="compositionally biased region" description="Basic residues" evidence="4">
    <location>
        <begin position="16"/>
        <end position="29"/>
    </location>
</feature>
<dbReference type="Proteomes" id="UP000078559">
    <property type="component" value="Chromosome 11"/>
</dbReference>
<gene>
    <name evidence="5" type="ORF">VM1G_09347</name>
</gene>
<dbReference type="GO" id="GO:0003735">
    <property type="term" value="F:structural constituent of ribosome"/>
    <property type="evidence" value="ECO:0007669"/>
    <property type="project" value="InterPro"/>
</dbReference>
<sequence>MQKLLRRTAQAERQVIRRATKKGKMAQRAKQRDDFKRRMTATQDSHRALKEAARRRREDWEMGPLAPQRDTPLKDSTDAYYGTIGLRRNMGEEFPEKQRELACRWAGGRKTFCVKPGDRVAIMEGPDKGKIGIVKFISEEQGNVSLEGEHLQHNFTVPDYMSKLQAEGGAVYAQLAEYRVPLQAIRLVHPLEDPATGKVRDVIINELAVKDYYKDKATGRETWARVVPGLNIEIPWPKAFEDAERQELEDPIDDSPGDTLRLDAEETTFVPTLLRAPMPSEVLDELRNRYSKFRTRHEPAYIAKKEAEEAEKVARRKALKTMQTPLQELNARIKEERKARGQPELTDEMLARIGEVMARNRKRTLAGAAAAQAETRSKLPWIPASSTGTPPPS</sequence>
<dbReference type="InterPro" id="IPR014722">
    <property type="entry name" value="Rib_uL2_dom2"/>
</dbReference>
<feature type="region of interest" description="Disordered" evidence="4">
    <location>
        <begin position="365"/>
        <end position="393"/>
    </location>
</feature>
<feature type="compositionally biased region" description="Basic and acidic residues" evidence="4">
    <location>
        <begin position="44"/>
        <end position="60"/>
    </location>
</feature>
<dbReference type="OrthoDB" id="359154at2759"/>
<feature type="compositionally biased region" description="Polar residues" evidence="4">
    <location>
        <begin position="384"/>
        <end position="393"/>
    </location>
</feature>
<keyword evidence="6" id="KW-1185">Reference proteome</keyword>
<proteinExistence type="inferred from homology"/>
<dbReference type="SMR" id="A0A194WBJ3"/>
<comment type="similarity">
    <text evidence="1">Belongs to the universal ribosomal protein uL24 family.</text>
</comment>
<reference evidence="5" key="1">
    <citation type="submission" date="2014-12" db="EMBL/GenBank/DDBJ databases">
        <title>Genome Sequence of Valsa Canker Pathogens Uncovers a Specific Adaption of Colonization on Woody Bark.</title>
        <authorList>
            <person name="Yin Z."/>
            <person name="Liu H."/>
            <person name="Gao X."/>
            <person name="Li Z."/>
            <person name="Song N."/>
            <person name="Ke X."/>
            <person name="Dai Q."/>
            <person name="Wu Y."/>
            <person name="Sun Y."/>
            <person name="Xu J.-R."/>
            <person name="Kang Z.K."/>
            <person name="Wang L."/>
            <person name="Huang L."/>
        </authorList>
    </citation>
    <scope>NUCLEOTIDE SEQUENCE [LARGE SCALE GENOMIC DNA]</scope>
    <source>
        <strain evidence="5">03-8</strain>
    </source>
</reference>
<dbReference type="GO" id="GO:1990904">
    <property type="term" value="C:ribonucleoprotein complex"/>
    <property type="evidence" value="ECO:0007669"/>
    <property type="project" value="UniProtKB-KW"/>
</dbReference>
<accession>A0A194WBJ3</accession>
<evidence type="ECO:0000256" key="3">
    <source>
        <dbReference type="ARBA" id="ARBA00023274"/>
    </source>
</evidence>
<dbReference type="InterPro" id="IPR005825">
    <property type="entry name" value="Ribosomal_uL24_CS"/>
</dbReference>
<evidence type="ECO:0000256" key="4">
    <source>
        <dbReference type="SAM" id="MobiDB-lite"/>
    </source>
</evidence>
<evidence type="ECO:0000256" key="1">
    <source>
        <dbReference type="ARBA" id="ARBA00010618"/>
    </source>
</evidence>
<dbReference type="AlphaFoldDB" id="A0A194WBJ3"/>
<dbReference type="CDD" id="cd06089">
    <property type="entry name" value="KOW_RPL26"/>
    <property type="match status" value="1"/>
</dbReference>
<dbReference type="Pfam" id="PF22682">
    <property type="entry name" value="Ribosomal_uL24m-like"/>
    <property type="match status" value="1"/>
</dbReference>
<dbReference type="InterPro" id="IPR003256">
    <property type="entry name" value="Ribosomal_uL24"/>
</dbReference>
<keyword evidence="3" id="KW-0687">Ribonucleoprotein</keyword>
<dbReference type="InterPro" id="IPR041988">
    <property type="entry name" value="Ribosomal_uL24_KOW"/>
</dbReference>
<organism evidence="5 6">
    <name type="scientific">Cytospora mali</name>
    <name type="common">Apple Valsa canker fungus</name>
    <name type="synonym">Valsa mali</name>
    <dbReference type="NCBI Taxonomy" id="578113"/>
    <lineage>
        <taxon>Eukaryota</taxon>
        <taxon>Fungi</taxon>
        <taxon>Dikarya</taxon>
        <taxon>Ascomycota</taxon>
        <taxon>Pezizomycotina</taxon>
        <taxon>Sordariomycetes</taxon>
        <taxon>Sordariomycetidae</taxon>
        <taxon>Diaporthales</taxon>
        <taxon>Cytosporaceae</taxon>
        <taxon>Cytospora</taxon>
    </lineage>
</organism>
<dbReference type="GO" id="GO:0005840">
    <property type="term" value="C:ribosome"/>
    <property type="evidence" value="ECO:0007669"/>
    <property type="project" value="UniProtKB-KW"/>
</dbReference>
<name>A0A194WBJ3_CYTMA</name>
<dbReference type="InterPro" id="IPR008991">
    <property type="entry name" value="Translation_prot_SH3-like_sf"/>
</dbReference>
<dbReference type="SUPFAM" id="SSF50104">
    <property type="entry name" value="Translation proteins SH3-like domain"/>
    <property type="match status" value="1"/>
</dbReference>
<evidence type="ECO:0000256" key="2">
    <source>
        <dbReference type="ARBA" id="ARBA00022980"/>
    </source>
</evidence>
<keyword evidence="2 5" id="KW-0689">Ribosomal protein</keyword>
<dbReference type="GO" id="GO:0006412">
    <property type="term" value="P:translation"/>
    <property type="evidence" value="ECO:0007669"/>
    <property type="project" value="InterPro"/>
</dbReference>
<dbReference type="Gene3D" id="2.30.30.30">
    <property type="match status" value="1"/>
</dbReference>
<protein>
    <submittedName>
        <fullName evidence="5">54S ribosomal protein L40, mitochondrial</fullName>
    </submittedName>
</protein>
<feature type="region of interest" description="Disordered" evidence="4">
    <location>
        <begin position="1"/>
        <end position="77"/>
    </location>
</feature>
<dbReference type="GO" id="GO:0003723">
    <property type="term" value="F:RNA binding"/>
    <property type="evidence" value="ECO:0007669"/>
    <property type="project" value="InterPro"/>
</dbReference>
<dbReference type="PROSITE" id="PS01108">
    <property type="entry name" value="RIBOSOMAL_L24"/>
    <property type="match status" value="1"/>
</dbReference>